<dbReference type="PANTHER" id="PTHR11439">
    <property type="entry name" value="GAG-POL-RELATED RETROTRANSPOSON"/>
    <property type="match status" value="1"/>
</dbReference>
<reference evidence="1" key="1">
    <citation type="journal article" date="2019" name="Sci. Rep.">
        <title>Draft genome of Tanacetum cinerariifolium, the natural source of mosquito coil.</title>
        <authorList>
            <person name="Yamashiro T."/>
            <person name="Shiraishi A."/>
            <person name="Satake H."/>
            <person name="Nakayama K."/>
        </authorList>
    </citation>
    <scope>NUCLEOTIDE SEQUENCE</scope>
</reference>
<dbReference type="PANTHER" id="PTHR11439:SF496">
    <property type="entry name" value="RNA-DIRECTED DNA POLYMERASE"/>
    <property type="match status" value="1"/>
</dbReference>
<feature type="non-terminal residue" evidence="1">
    <location>
        <position position="1"/>
    </location>
</feature>
<evidence type="ECO:0000313" key="1">
    <source>
        <dbReference type="EMBL" id="GFD54844.1"/>
    </source>
</evidence>
<gene>
    <name evidence="1" type="ORF">Tci_926813</name>
</gene>
<sequence>CYTDAGYLTDVDDLKSQTRHVFVLSGGDVNRKSAKQSIFTNSFTEAEHIAPFDASKEAVWVRKFISRLGVVPTIDEPISMYCDNTEAITIANELGI</sequence>
<dbReference type="CDD" id="cd09272">
    <property type="entry name" value="RNase_HI_RT_Ty1"/>
    <property type="match status" value="1"/>
</dbReference>
<organism evidence="1">
    <name type="scientific">Tanacetum cinerariifolium</name>
    <name type="common">Dalmatian daisy</name>
    <name type="synonym">Chrysanthemum cinerariifolium</name>
    <dbReference type="NCBI Taxonomy" id="118510"/>
    <lineage>
        <taxon>Eukaryota</taxon>
        <taxon>Viridiplantae</taxon>
        <taxon>Streptophyta</taxon>
        <taxon>Embryophyta</taxon>
        <taxon>Tracheophyta</taxon>
        <taxon>Spermatophyta</taxon>
        <taxon>Magnoliopsida</taxon>
        <taxon>eudicotyledons</taxon>
        <taxon>Gunneridae</taxon>
        <taxon>Pentapetalae</taxon>
        <taxon>asterids</taxon>
        <taxon>campanulids</taxon>
        <taxon>Asterales</taxon>
        <taxon>Asteraceae</taxon>
        <taxon>Asteroideae</taxon>
        <taxon>Anthemideae</taxon>
        <taxon>Anthemidinae</taxon>
        <taxon>Tanacetum</taxon>
    </lineage>
</organism>
<name>A0A699XE81_TANCI</name>
<feature type="non-terminal residue" evidence="1">
    <location>
        <position position="96"/>
    </location>
</feature>
<dbReference type="AlphaFoldDB" id="A0A699XE81"/>
<proteinExistence type="predicted"/>
<protein>
    <submittedName>
        <fullName evidence="1">Retrovirus-related Pol polyprotein from transposon TNT 1-94</fullName>
    </submittedName>
</protein>
<comment type="caution">
    <text evidence="1">The sequence shown here is derived from an EMBL/GenBank/DDBJ whole genome shotgun (WGS) entry which is preliminary data.</text>
</comment>
<dbReference type="EMBL" id="BKCJ011810960">
    <property type="protein sequence ID" value="GFD54844.1"/>
    <property type="molecule type" value="Genomic_DNA"/>
</dbReference>
<accession>A0A699XE81</accession>